<name>A0A9D4GX69_DREPO</name>
<reference evidence="1" key="1">
    <citation type="journal article" date="2019" name="bioRxiv">
        <title>The Genome of the Zebra Mussel, Dreissena polymorpha: A Resource for Invasive Species Research.</title>
        <authorList>
            <person name="McCartney M.A."/>
            <person name="Auch B."/>
            <person name="Kono T."/>
            <person name="Mallez S."/>
            <person name="Zhang Y."/>
            <person name="Obille A."/>
            <person name="Becker A."/>
            <person name="Abrahante J.E."/>
            <person name="Garbe J."/>
            <person name="Badalamenti J.P."/>
            <person name="Herman A."/>
            <person name="Mangelson H."/>
            <person name="Liachko I."/>
            <person name="Sullivan S."/>
            <person name="Sone E.D."/>
            <person name="Koren S."/>
            <person name="Silverstein K.A.T."/>
            <person name="Beckman K.B."/>
            <person name="Gohl D.M."/>
        </authorList>
    </citation>
    <scope>NUCLEOTIDE SEQUENCE</scope>
    <source>
        <strain evidence="1">Duluth1</strain>
        <tissue evidence="1">Whole animal</tissue>
    </source>
</reference>
<accession>A0A9D4GX69</accession>
<dbReference type="AlphaFoldDB" id="A0A9D4GX69"/>
<dbReference type="EMBL" id="JAIWYP010000005">
    <property type="protein sequence ID" value="KAH3824665.1"/>
    <property type="molecule type" value="Genomic_DNA"/>
</dbReference>
<keyword evidence="2" id="KW-1185">Reference proteome</keyword>
<organism evidence="1 2">
    <name type="scientific">Dreissena polymorpha</name>
    <name type="common">Zebra mussel</name>
    <name type="synonym">Mytilus polymorpha</name>
    <dbReference type="NCBI Taxonomy" id="45954"/>
    <lineage>
        <taxon>Eukaryota</taxon>
        <taxon>Metazoa</taxon>
        <taxon>Spiralia</taxon>
        <taxon>Lophotrochozoa</taxon>
        <taxon>Mollusca</taxon>
        <taxon>Bivalvia</taxon>
        <taxon>Autobranchia</taxon>
        <taxon>Heteroconchia</taxon>
        <taxon>Euheterodonta</taxon>
        <taxon>Imparidentia</taxon>
        <taxon>Neoheterodontei</taxon>
        <taxon>Myida</taxon>
        <taxon>Dreissenoidea</taxon>
        <taxon>Dreissenidae</taxon>
        <taxon>Dreissena</taxon>
    </lineage>
</organism>
<reference evidence="1" key="2">
    <citation type="submission" date="2020-11" db="EMBL/GenBank/DDBJ databases">
        <authorList>
            <person name="McCartney M.A."/>
            <person name="Auch B."/>
            <person name="Kono T."/>
            <person name="Mallez S."/>
            <person name="Becker A."/>
            <person name="Gohl D.M."/>
            <person name="Silverstein K.A.T."/>
            <person name="Koren S."/>
            <person name="Bechman K.B."/>
            <person name="Herman A."/>
            <person name="Abrahante J.E."/>
            <person name="Garbe J."/>
        </authorList>
    </citation>
    <scope>NUCLEOTIDE SEQUENCE</scope>
    <source>
        <strain evidence="1">Duluth1</strain>
        <tissue evidence="1">Whole animal</tissue>
    </source>
</reference>
<sequence length="63" mass="7126">MTIIKPQGVADYFSYQQTKGNELLKADQNHQALESFDFGSVYSIDENQMTIALQRFVTAKVPV</sequence>
<dbReference type="Proteomes" id="UP000828390">
    <property type="component" value="Unassembled WGS sequence"/>
</dbReference>
<gene>
    <name evidence="1" type="ORF">DPMN_126506</name>
</gene>
<protein>
    <submittedName>
        <fullName evidence="1">Uncharacterized protein</fullName>
    </submittedName>
</protein>
<comment type="caution">
    <text evidence="1">The sequence shown here is derived from an EMBL/GenBank/DDBJ whole genome shotgun (WGS) entry which is preliminary data.</text>
</comment>
<evidence type="ECO:0000313" key="2">
    <source>
        <dbReference type="Proteomes" id="UP000828390"/>
    </source>
</evidence>
<proteinExistence type="predicted"/>
<evidence type="ECO:0000313" key="1">
    <source>
        <dbReference type="EMBL" id="KAH3824665.1"/>
    </source>
</evidence>